<organism evidence="1 2">
    <name type="scientific">Hyalomma asiaticum</name>
    <name type="common">Tick</name>
    <dbReference type="NCBI Taxonomy" id="266040"/>
    <lineage>
        <taxon>Eukaryota</taxon>
        <taxon>Metazoa</taxon>
        <taxon>Ecdysozoa</taxon>
        <taxon>Arthropoda</taxon>
        <taxon>Chelicerata</taxon>
        <taxon>Arachnida</taxon>
        <taxon>Acari</taxon>
        <taxon>Parasitiformes</taxon>
        <taxon>Ixodida</taxon>
        <taxon>Ixodoidea</taxon>
        <taxon>Ixodidae</taxon>
        <taxon>Hyalomminae</taxon>
        <taxon>Hyalomma</taxon>
    </lineage>
</organism>
<evidence type="ECO:0000313" key="2">
    <source>
        <dbReference type="Proteomes" id="UP000821845"/>
    </source>
</evidence>
<dbReference type="EMBL" id="CM023491">
    <property type="protein sequence ID" value="KAH6940548.1"/>
    <property type="molecule type" value="Genomic_DNA"/>
</dbReference>
<sequence>MPEVKCYGELGCMDTEGVFYDPVHRNVNLLPADRHVVNTRFLLYNRRNQPGYVELWWNSTVEAIGTAPFDNSLETKFIVHGYLDSCGNIGIYERACANTRVVGAELALFIRKLKDAFGADPKRMHIIGHSLGAHIAGYAGANTTNLGRITGLDPAEPYFEKMPPEVRLDPSDAEFVDAIHTDSHPYLTKLWRSEGMGMWDPVGHVDFYPNGGEYMPGCDTVNRVWKIFTHGLIKGIRDVLSCNHQRAVKYMLESISNQDCLPMAYECPSFEAYMRGECSDCGEDGSMCAAMGERAVEWKRFKKSEPRRMFTVTNSHSKFCVFPYIVTMITGKKVQYSNGRGVLFLREEGNHTSINLNEG</sequence>
<reference evidence="1" key="1">
    <citation type="submission" date="2020-05" db="EMBL/GenBank/DDBJ databases">
        <title>Large-scale comparative analyses of tick genomes elucidate their genetic diversity and vector capacities.</title>
        <authorList>
            <person name="Jia N."/>
            <person name="Wang J."/>
            <person name="Shi W."/>
            <person name="Du L."/>
            <person name="Sun Y."/>
            <person name="Zhan W."/>
            <person name="Jiang J."/>
            <person name="Wang Q."/>
            <person name="Zhang B."/>
            <person name="Ji P."/>
            <person name="Sakyi L.B."/>
            <person name="Cui X."/>
            <person name="Yuan T."/>
            <person name="Jiang B."/>
            <person name="Yang W."/>
            <person name="Lam T.T.-Y."/>
            <person name="Chang Q."/>
            <person name="Ding S."/>
            <person name="Wang X."/>
            <person name="Zhu J."/>
            <person name="Ruan X."/>
            <person name="Zhao L."/>
            <person name="Wei J."/>
            <person name="Que T."/>
            <person name="Du C."/>
            <person name="Cheng J."/>
            <person name="Dai P."/>
            <person name="Han X."/>
            <person name="Huang E."/>
            <person name="Gao Y."/>
            <person name="Liu J."/>
            <person name="Shao H."/>
            <person name="Ye R."/>
            <person name="Li L."/>
            <person name="Wei W."/>
            <person name="Wang X."/>
            <person name="Wang C."/>
            <person name="Yang T."/>
            <person name="Huo Q."/>
            <person name="Li W."/>
            <person name="Guo W."/>
            <person name="Chen H."/>
            <person name="Zhou L."/>
            <person name="Ni X."/>
            <person name="Tian J."/>
            <person name="Zhou Y."/>
            <person name="Sheng Y."/>
            <person name="Liu T."/>
            <person name="Pan Y."/>
            <person name="Xia L."/>
            <person name="Li J."/>
            <person name="Zhao F."/>
            <person name="Cao W."/>
        </authorList>
    </citation>
    <scope>NUCLEOTIDE SEQUENCE</scope>
    <source>
        <strain evidence="1">Hyas-2018</strain>
    </source>
</reference>
<name>A0ACB7T362_HYAAI</name>
<accession>A0ACB7T362</accession>
<comment type="caution">
    <text evidence="1">The sequence shown here is derived from an EMBL/GenBank/DDBJ whole genome shotgun (WGS) entry which is preliminary data.</text>
</comment>
<evidence type="ECO:0000313" key="1">
    <source>
        <dbReference type="EMBL" id="KAH6940548.1"/>
    </source>
</evidence>
<protein>
    <submittedName>
        <fullName evidence="1">Uncharacterized protein</fullName>
    </submittedName>
</protein>
<proteinExistence type="predicted"/>
<gene>
    <name evidence="1" type="ORF">HPB50_000569</name>
</gene>
<keyword evidence="2" id="KW-1185">Reference proteome</keyword>
<dbReference type="Proteomes" id="UP000821845">
    <property type="component" value="Chromosome 11"/>
</dbReference>